<keyword evidence="7" id="KW-0805">Transcription regulation</keyword>
<feature type="region of interest" description="Disordered" evidence="10">
    <location>
        <begin position="504"/>
        <end position="536"/>
    </location>
</feature>
<dbReference type="Gene3D" id="3.40.800.20">
    <property type="entry name" value="Histone deacetylase domain"/>
    <property type="match status" value="2"/>
</dbReference>
<evidence type="ECO:0000256" key="4">
    <source>
        <dbReference type="ARBA" id="ARBA00022491"/>
    </source>
</evidence>
<organism evidence="12 13">
    <name type="scientific">Hymenolepis diminuta</name>
    <name type="common">Rat tapeworm</name>
    <dbReference type="NCBI Taxonomy" id="6216"/>
    <lineage>
        <taxon>Eukaryota</taxon>
        <taxon>Metazoa</taxon>
        <taxon>Spiralia</taxon>
        <taxon>Lophotrochozoa</taxon>
        <taxon>Platyhelminthes</taxon>
        <taxon>Cestoda</taxon>
        <taxon>Eucestoda</taxon>
        <taxon>Cyclophyllidea</taxon>
        <taxon>Hymenolepididae</taxon>
        <taxon>Hymenolepis</taxon>
    </lineage>
</organism>
<dbReference type="GO" id="GO:0040029">
    <property type="term" value="P:epigenetic regulation of gene expression"/>
    <property type="evidence" value="ECO:0007669"/>
    <property type="project" value="TreeGrafter"/>
</dbReference>
<dbReference type="GO" id="GO:0000118">
    <property type="term" value="C:histone deacetylase complex"/>
    <property type="evidence" value="ECO:0007669"/>
    <property type="project" value="TreeGrafter"/>
</dbReference>
<evidence type="ECO:0000256" key="10">
    <source>
        <dbReference type="SAM" id="MobiDB-lite"/>
    </source>
</evidence>
<dbReference type="PANTHER" id="PTHR10625">
    <property type="entry name" value="HISTONE DEACETYLASE HDAC1-RELATED"/>
    <property type="match status" value="1"/>
</dbReference>
<feature type="region of interest" description="Disordered" evidence="10">
    <location>
        <begin position="181"/>
        <end position="248"/>
    </location>
</feature>
<evidence type="ECO:0000256" key="8">
    <source>
        <dbReference type="ARBA" id="ARBA00023163"/>
    </source>
</evidence>
<feature type="compositionally biased region" description="Pro residues" evidence="10">
    <location>
        <begin position="518"/>
        <end position="530"/>
    </location>
</feature>
<feature type="region of interest" description="Disordered" evidence="10">
    <location>
        <begin position="703"/>
        <end position="728"/>
    </location>
</feature>
<dbReference type="InterPro" id="IPR000286">
    <property type="entry name" value="HDACs"/>
</dbReference>
<gene>
    <name evidence="12" type="ORF">WMSIL1_LOCUS3664</name>
</gene>
<name>A0A564Y8T4_HYMDI</name>
<evidence type="ECO:0000313" key="13">
    <source>
        <dbReference type="Proteomes" id="UP000321570"/>
    </source>
</evidence>
<dbReference type="EC" id="3.5.1.98" evidence="3"/>
<dbReference type="InterPro" id="IPR023801">
    <property type="entry name" value="His_deacetylse_dom"/>
</dbReference>
<proteinExistence type="inferred from homology"/>
<accession>A0A564Y8T4</accession>
<dbReference type="InterPro" id="IPR023696">
    <property type="entry name" value="Ureohydrolase_dom_sf"/>
</dbReference>
<evidence type="ECO:0000256" key="7">
    <source>
        <dbReference type="ARBA" id="ARBA00023015"/>
    </source>
</evidence>
<dbReference type="SUPFAM" id="SSF52768">
    <property type="entry name" value="Arginase/deacetylase"/>
    <property type="match status" value="2"/>
</dbReference>
<keyword evidence="9" id="KW-0539">Nucleus</keyword>
<sequence>MFGSCGLEVAPPGPKLPRLNMEDTALPSQAPLVNSSGNISTSKSENRKRFGPSSDTRARLSRGNFALSRQDSFDVGNDPVEASSPRSLPMDESDCKSGSSPKSSNETASAAAARVSITHSGKSIRLQRANSSLPSTTTATALSSTNGSSSSISSQHVRQRLKEHLLSRRVMSVEASWGAVSNSGNSAGGGVVTGGTPPQTYAPLRRFSRSFDSDPAVSPPSPSLGEENNNVSSQRHPSPPLPRKRAAYHRSAAISLELPARQSSSVLVESVPNSRTFDEIAIEKLNTIWREAKSQAHFQQSSLPGSGGNTFSPFLKHQASYNPQMAHMCPEDLSKTGALNSLPNVDMPLDLTASAANDSLRRLNNECILLRQASANPVPTASVSDVSFFMQQIEAFRKASMQKQLLALNPASFSAPFAPPNLSVGAHSPSATSAAAGGTVSNSCLQETAASIVSSLTSLCQPPTQQQQQQQLNLLATSMFQSHLSTQVSQNLRETQENLAALTLSGPSRDSVVRGNPPTQPSPATPPPPSTTVMPSTNDFIRGALERAYDELQRHWNSIPVINSWPTAVERECAVSNASSGTGLLFDPAMLSHICLCPHGNNPQVHPEHPLRIISILERIAGVRLQIPPGLLSPGEQDSKVAIPDGLPLAFFCKWMRARMATREELAIFHTEEHISRYCSEELSATSSEDEGVHDRAMADDDDMVHKPSATKDIPTETGISRKKPSVEKISKRSSFPLVTLRCGGVGVDSDTVWNPGTTSTSARLAVGQVLCLAHNLACGRLRNGFAIVHPPGHHAEPDQATGFCYFNSVAIAALSILQCGLSSRVLILDWDIHHGNGTQFAATQHPGLLYISLHRYDQGTFFPGTGSFHRHGGQANGGCIINIPWGCTDTTATSINVAATTAARRESWKSATTLTKTVSSSSDSGIPEDVTTAPLSLTMMVGQSWTDSSPASSSAGSIDNTIRLKGFPGDSATGSGTVGLSDAEYLAAFRTLVIPMATEFAPDVVLVSAGFDAATGHGSALGGYEISPGAFAWMTRQCMSLANGKVGLVLEGGYVASVTAECVSDCLNALVLPNPPPAILSTGDRSSTSSLQSLAHLEDSLTTAKAWIAPSELSRAPRPEAVKTLLEVAAVNASSGKWKCLSNMDAVAVDFALPFNRAVEQERSRLLSS</sequence>
<dbReference type="AlphaFoldDB" id="A0A564Y8T4"/>
<keyword evidence="6" id="KW-0156">Chromatin regulator</keyword>
<dbReference type="GO" id="GO:0141221">
    <property type="term" value="F:histone deacetylase activity, hydrolytic mechanism"/>
    <property type="evidence" value="ECO:0007669"/>
    <property type="project" value="UniProtKB-EC"/>
</dbReference>
<evidence type="ECO:0000256" key="3">
    <source>
        <dbReference type="ARBA" id="ARBA00012111"/>
    </source>
</evidence>
<keyword evidence="5" id="KW-0378">Hydrolase</keyword>
<dbReference type="Pfam" id="PF00850">
    <property type="entry name" value="Hist_deacetyl"/>
    <property type="match status" value="2"/>
</dbReference>
<feature type="compositionally biased region" description="Polar residues" evidence="10">
    <location>
        <begin position="31"/>
        <end position="43"/>
    </location>
</feature>
<evidence type="ECO:0000256" key="9">
    <source>
        <dbReference type="ARBA" id="ARBA00023242"/>
    </source>
</evidence>
<feature type="domain" description="Histone deacetylase" evidence="11">
    <location>
        <begin position="980"/>
        <end position="1071"/>
    </location>
</feature>
<dbReference type="PANTHER" id="PTHR10625:SF5">
    <property type="entry name" value="HISTONE DEACETYLASE"/>
    <property type="match status" value="1"/>
</dbReference>
<dbReference type="InterPro" id="IPR037138">
    <property type="entry name" value="His_deacetylse_dom_sf"/>
</dbReference>
<evidence type="ECO:0000313" key="12">
    <source>
        <dbReference type="EMBL" id="VUZ43660.1"/>
    </source>
</evidence>
<evidence type="ECO:0000256" key="5">
    <source>
        <dbReference type="ARBA" id="ARBA00022801"/>
    </source>
</evidence>
<feature type="region of interest" description="Disordered" evidence="10">
    <location>
        <begin position="1"/>
        <end position="157"/>
    </location>
</feature>
<keyword evidence="8" id="KW-0804">Transcription</keyword>
<evidence type="ECO:0000256" key="1">
    <source>
        <dbReference type="ARBA" id="ARBA00004123"/>
    </source>
</evidence>
<evidence type="ECO:0000256" key="2">
    <source>
        <dbReference type="ARBA" id="ARBA00007738"/>
    </source>
</evidence>
<comment type="subcellular location">
    <subcellularLocation>
        <location evidence="1">Nucleus</location>
    </subcellularLocation>
</comment>
<comment type="similarity">
    <text evidence="2">Belongs to the histone deacetylase family. HD type 2 subfamily.</text>
</comment>
<evidence type="ECO:0000256" key="6">
    <source>
        <dbReference type="ARBA" id="ARBA00022853"/>
    </source>
</evidence>
<evidence type="ECO:0000259" key="11">
    <source>
        <dbReference type="Pfam" id="PF00850"/>
    </source>
</evidence>
<dbReference type="PRINTS" id="PR01270">
    <property type="entry name" value="HDASUPER"/>
</dbReference>
<dbReference type="Proteomes" id="UP000321570">
    <property type="component" value="Unassembled WGS sequence"/>
</dbReference>
<keyword evidence="4" id="KW-0678">Repressor</keyword>
<feature type="domain" description="Histone deacetylase" evidence="11">
    <location>
        <begin position="653"/>
        <end position="894"/>
    </location>
</feature>
<keyword evidence="13" id="KW-1185">Reference proteome</keyword>
<feature type="compositionally biased region" description="Low complexity" evidence="10">
    <location>
        <begin position="130"/>
        <end position="154"/>
    </location>
</feature>
<reference evidence="12 13" key="1">
    <citation type="submission" date="2019-07" db="EMBL/GenBank/DDBJ databases">
        <authorList>
            <person name="Jastrzebski P J."/>
            <person name="Paukszto L."/>
            <person name="Jastrzebski P J."/>
        </authorList>
    </citation>
    <scope>NUCLEOTIDE SEQUENCE [LARGE SCALE GENOMIC DNA]</scope>
    <source>
        <strain evidence="12 13">WMS-il1</strain>
    </source>
</reference>
<feature type="compositionally biased region" description="Polar residues" evidence="10">
    <location>
        <begin position="226"/>
        <end position="236"/>
    </location>
</feature>
<dbReference type="EMBL" id="CABIJS010000111">
    <property type="protein sequence ID" value="VUZ43660.1"/>
    <property type="molecule type" value="Genomic_DNA"/>
</dbReference>
<protein>
    <recommendedName>
        <fullName evidence="3">histone deacetylase</fullName>
        <ecNumber evidence="3">3.5.1.98</ecNumber>
    </recommendedName>
</protein>